<feature type="compositionally biased region" description="Pro residues" evidence="1">
    <location>
        <begin position="115"/>
        <end position="124"/>
    </location>
</feature>
<dbReference type="AlphaFoldDB" id="A0A5P1EKT4"/>
<gene>
    <name evidence="2" type="ORF">A4U43_C06F10090</name>
</gene>
<evidence type="ECO:0000313" key="3">
    <source>
        <dbReference type="Proteomes" id="UP000243459"/>
    </source>
</evidence>
<dbReference type="EMBL" id="CM007386">
    <property type="protein sequence ID" value="ONK66605.1"/>
    <property type="molecule type" value="Genomic_DNA"/>
</dbReference>
<evidence type="ECO:0000313" key="2">
    <source>
        <dbReference type="EMBL" id="ONK66605.1"/>
    </source>
</evidence>
<accession>A0A5P1EKT4</accession>
<protein>
    <submittedName>
        <fullName evidence="2">Uncharacterized protein</fullName>
    </submittedName>
</protein>
<keyword evidence="3" id="KW-1185">Reference proteome</keyword>
<sequence>MAKIAVKLAGPSASSQVEKLDKKRRRLPTKFEVAIVAERVARETAERKVAALEAECVTWGQNEGKLHLEGDDGNDEDEFKDDQEEDIPPTQHALEVTPPATQHALAPKQSASLPRPTPDPSRDT</sequence>
<proteinExistence type="predicted"/>
<feature type="region of interest" description="Disordered" evidence="1">
    <location>
        <begin position="59"/>
        <end position="124"/>
    </location>
</feature>
<organism evidence="2 3">
    <name type="scientific">Asparagus officinalis</name>
    <name type="common">Garden asparagus</name>
    <dbReference type="NCBI Taxonomy" id="4686"/>
    <lineage>
        <taxon>Eukaryota</taxon>
        <taxon>Viridiplantae</taxon>
        <taxon>Streptophyta</taxon>
        <taxon>Embryophyta</taxon>
        <taxon>Tracheophyta</taxon>
        <taxon>Spermatophyta</taxon>
        <taxon>Magnoliopsida</taxon>
        <taxon>Liliopsida</taxon>
        <taxon>Asparagales</taxon>
        <taxon>Asparagaceae</taxon>
        <taxon>Asparagoideae</taxon>
        <taxon>Asparagus</taxon>
    </lineage>
</organism>
<name>A0A5P1EKT4_ASPOF</name>
<dbReference type="Proteomes" id="UP000243459">
    <property type="component" value="Chromosome 6"/>
</dbReference>
<evidence type="ECO:0000256" key="1">
    <source>
        <dbReference type="SAM" id="MobiDB-lite"/>
    </source>
</evidence>
<dbReference type="Gramene" id="ONK66605">
    <property type="protein sequence ID" value="ONK66605"/>
    <property type="gene ID" value="A4U43_C06F10090"/>
</dbReference>
<reference evidence="3" key="1">
    <citation type="journal article" date="2017" name="Nat. Commun.">
        <title>The asparagus genome sheds light on the origin and evolution of a young Y chromosome.</title>
        <authorList>
            <person name="Harkess A."/>
            <person name="Zhou J."/>
            <person name="Xu C."/>
            <person name="Bowers J.E."/>
            <person name="Van der Hulst R."/>
            <person name="Ayyampalayam S."/>
            <person name="Mercati F."/>
            <person name="Riccardi P."/>
            <person name="McKain M.R."/>
            <person name="Kakrana A."/>
            <person name="Tang H."/>
            <person name="Ray J."/>
            <person name="Groenendijk J."/>
            <person name="Arikit S."/>
            <person name="Mathioni S.M."/>
            <person name="Nakano M."/>
            <person name="Shan H."/>
            <person name="Telgmann-Rauber A."/>
            <person name="Kanno A."/>
            <person name="Yue Z."/>
            <person name="Chen H."/>
            <person name="Li W."/>
            <person name="Chen Y."/>
            <person name="Xu X."/>
            <person name="Zhang Y."/>
            <person name="Luo S."/>
            <person name="Chen H."/>
            <person name="Gao J."/>
            <person name="Mao Z."/>
            <person name="Pires J.C."/>
            <person name="Luo M."/>
            <person name="Kudrna D."/>
            <person name="Wing R.A."/>
            <person name="Meyers B.C."/>
            <person name="Yi K."/>
            <person name="Kong H."/>
            <person name="Lavrijsen P."/>
            <person name="Sunseri F."/>
            <person name="Falavigna A."/>
            <person name="Ye Y."/>
            <person name="Leebens-Mack J.H."/>
            <person name="Chen G."/>
        </authorList>
    </citation>
    <scope>NUCLEOTIDE SEQUENCE [LARGE SCALE GENOMIC DNA]</scope>
    <source>
        <strain evidence="3">cv. DH0086</strain>
    </source>
</reference>
<feature type="compositionally biased region" description="Acidic residues" evidence="1">
    <location>
        <begin position="71"/>
        <end position="87"/>
    </location>
</feature>